<feature type="non-terminal residue" evidence="9">
    <location>
        <position position="1"/>
    </location>
</feature>
<comment type="caution">
    <text evidence="9">The sequence shown here is derived from an EMBL/GenBank/DDBJ whole genome shotgun (WGS) entry which is preliminary data.</text>
</comment>
<comment type="catalytic activity">
    <reaction evidence="8">
        <text>L-isoleucine + 2-oxoglutarate = (S)-3-methyl-2-oxopentanoate + L-glutamate</text>
        <dbReference type="Rhea" id="RHEA:24801"/>
        <dbReference type="ChEBI" id="CHEBI:16810"/>
        <dbReference type="ChEBI" id="CHEBI:29985"/>
        <dbReference type="ChEBI" id="CHEBI:35146"/>
        <dbReference type="ChEBI" id="CHEBI:58045"/>
        <dbReference type="EC" id="2.6.1.42"/>
    </reaction>
</comment>
<comment type="catalytic activity">
    <reaction evidence="8">
        <text>L-valine + 2-oxoglutarate = 3-methyl-2-oxobutanoate + L-glutamate</text>
        <dbReference type="Rhea" id="RHEA:24813"/>
        <dbReference type="ChEBI" id="CHEBI:11851"/>
        <dbReference type="ChEBI" id="CHEBI:16810"/>
        <dbReference type="ChEBI" id="CHEBI:29985"/>
        <dbReference type="ChEBI" id="CHEBI:57762"/>
        <dbReference type="EC" id="2.6.1.42"/>
    </reaction>
</comment>
<keyword evidence="8 9" id="KW-0808">Transferase</keyword>
<evidence type="ECO:0000256" key="7">
    <source>
        <dbReference type="RuleBase" id="RU004516"/>
    </source>
</evidence>
<evidence type="ECO:0000256" key="1">
    <source>
        <dbReference type="ARBA" id="ARBA00001933"/>
    </source>
</evidence>
<reference evidence="9 10" key="1">
    <citation type="submission" date="2019-11" db="EMBL/GenBank/DDBJ databases">
        <title>Acidiferrimicrobium australis gen. nov., sp. nov., an acidophilic and obligately heterotrophic, member of the Actinobacteria that catalyses dissimilatory oxido- reduction of iron isolated from metal-rich acidic water in Chile.</title>
        <authorList>
            <person name="Gonzalez D."/>
            <person name="Huber K."/>
            <person name="Hedrich S."/>
            <person name="Rojas-Villalobos C."/>
            <person name="Quatrini R."/>
            <person name="Dinamarca M.A."/>
            <person name="Schwarz A."/>
            <person name="Canales C."/>
            <person name="Nancucheo I."/>
        </authorList>
    </citation>
    <scope>NUCLEOTIDE SEQUENCE [LARGE SCALE GENOMIC DNA]</scope>
    <source>
        <strain evidence="9 10">USS-CCA1</strain>
    </source>
</reference>
<keyword evidence="5 8" id="KW-0100">Branched-chain amino acid biosynthesis</keyword>
<dbReference type="EC" id="2.6.1.42" evidence="8"/>
<sequence>VEELGGMNLFFVERDGADVTLVTPPLTGTLLPGIVRDSLLTLAPSLGYQAVERVVTVEDWEEGCRSGRWTETFACGTAAVVTPVGEVRHRGGSWTVGDGAAGEVTLAVRGALLELQTGRAADPHGWMHRLTA</sequence>
<gene>
    <name evidence="9" type="ORF">GHK86_11790</name>
</gene>
<dbReference type="PANTHER" id="PTHR11825">
    <property type="entry name" value="SUBGROUP IIII AMINOTRANSFERASE"/>
    <property type="match status" value="1"/>
</dbReference>
<keyword evidence="4 7" id="KW-0663">Pyridoxal phosphate</keyword>
<dbReference type="Proteomes" id="UP000437736">
    <property type="component" value="Unassembled WGS sequence"/>
</dbReference>
<name>A0ABW9QV64_9ACTN</name>
<dbReference type="PANTHER" id="PTHR11825:SF44">
    <property type="entry name" value="BRANCHED-CHAIN-AMINO-ACID AMINOTRANSFERASE"/>
    <property type="match status" value="1"/>
</dbReference>
<dbReference type="EMBL" id="WJHE01000580">
    <property type="protein sequence ID" value="MST33396.1"/>
    <property type="molecule type" value="Genomic_DNA"/>
</dbReference>
<dbReference type="Gene3D" id="3.20.10.10">
    <property type="entry name" value="D-amino Acid Aminotransferase, subunit A, domain 2"/>
    <property type="match status" value="1"/>
</dbReference>
<keyword evidence="8 9" id="KW-0032">Aminotransferase</keyword>
<keyword evidence="3 8" id="KW-0028">Amino-acid biosynthesis</keyword>
<protein>
    <recommendedName>
        <fullName evidence="8">Branched-chain-amino-acid aminotransferase</fullName>
        <ecNumber evidence="8">2.6.1.42</ecNumber>
    </recommendedName>
</protein>
<dbReference type="InterPro" id="IPR001544">
    <property type="entry name" value="Aminotrans_IV"/>
</dbReference>
<organism evidence="9 10">
    <name type="scientific">Acidiferrimicrobium australe</name>
    <dbReference type="NCBI Taxonomy" id="2664430"/>
    <lineage>
        <taxon>Bacteria</taxon>
        <taxon>Bacillati</taxon>
        <taxon>Actinomycetota</taxon>
        <taxon>Acidimicrobiia</taxon>
        <taxon>Acidimicrobiales</taxon>
        <taxon>Acidimicrobiaceae</taxon>
        <taxon>Acidiferrimicrobium</taxon>
    </lineage>
</organism>
<dbReference type="GO" id="GO:0004084">
    <property type="term" value="F:branched-chain-amino-acid transaminase activity"/>
    <property type="evidence" value="ECO:0007669"/>
    <property type="project" value="UniProtKB-EC"/>
</dbReference>
<evidence type="ECO:0000313" key="10">
    <source>
        <dbReference type="Proteomes" id="UP000437736"/>
    </source>
</evidence>
<dbReference type="PROSITE" id="PS00770">
    <property type="entry name" value="AA_TRANSFER_CLASS_4"/>
    <property type="match status" value="1"/>
</dbReference>
<comment type="cofactor">
    <cofactor evidence="1 7">
        <name>pyridoxal 5'-phosphate</name>
        <dbReference type="ChEBI" id="CHEBI:597326"/>
    </cofactor>
</comment>
<dbReference type="InterPro" id="IPR005786">
    <property type="entry name" value="B_amino_transII"/>
</dbReference>
<evidence type="ECO:0000256" key="5">
    <source>
        <dbReference type="ARBA" id="ARBA00023304"/>
    </source>
</evidence>
<dbReference type="InterPro" id="IPR018300">
    <property type="entry name" value="Aminotrans_IV_CS"/>
</dbReference>
<proteinExistence type="inferred from homology"/>
<dbReference type="InterPro" id="IPR043132">
    <property type="entry name" value="BCAT-like_C"/>
</dbReference>
<comment type="similarity">
    <text evidence="2 6">Belongs to the class-IV pyridoxal-phosphate-dependent aminotransferase family.</text>
</comment>
<evidence type="ECO:0000256" key="8">
    <source>
        <dbReference type="RuleBase" id="RU004517"/>
    </source>
</evidence>
<accession>A0ABW9QV64</accession>
<evidence type="ECO:0000313" key="9">
    <source>
        <dbReference type="EMBL" id="MST33396.1"/>
    </source>
</evidence>
<dbReference type="Pfam" id="PF01063">
    <property type="entry name" value="Aminotran_4"/>
    <property type="match status" value="1"/>
</dbReference>
<evidence type="ECO:0000256" key="3">
    <source>
        <dbReference type="ARBA" id="ARBA00022605"/>
    </source>
</evidence>
<dbReference type="InterPro" id="IPR036038">
    <property type="entry name" value="Aminotransferase-like"/>
</dbReference>
<evidence type="ECO:0000256" key="2">
    <source>
        <dbReference type="ARBA" id="ARBA00009320"/>
    </source>
</evidence>
<evidence type="ECO:0000256" key="6">
    <source>
        <dbReference type="RuleBase" id="RU004106"/>
    </source>
</evidence>
<keyword evidence="10" id="KW-1185">Reference proteome</keyword>
<dbReference type="SUPFAM" id="SSF56752">
    <property type="entry name" value="D-aminoacid aminotransferase-like PLP-dependent enzymes"/>
    <property type="match status" value="1"/>
</dbReference>
<evidence type="ECO:0000256" key="4">
    <source>
        <dbReference type="ARBA" id="ARBA00022898"/>
    </source>
</evidence>
<comment type="catalytic activity">
    <reaction evidence="8">
        <text>L-leucine + 2-oxoglutarate = 4-methyl-2-oxopentanoate + L-glutamate</text>
        <dbReference type="Rhea" id="RHEA:18321"/>
        <dbReference type="ChEBI" id="CHEBI:16810"/>
        <dbReference type="ChEBI" id="CHEBI:17865"/>
        <dbReference type="ChEBI" id="CHEBI:29985"/>
        <dbReference type="ChEBI" id="CHEBI:57427"/>
        <dbReference type="EC" id="2.6.1.42"/>
    </reaction>
</comment>